<feature type="domain" description="FAD-binding" evidence="5">
    <location>
        <begin position="5"/>
        <end position="173"/>
    </location>
</feature>
<reference evidence="7" key="1">
    <citation type="journal article" date="2017" name="Genome Biol.">
        <title>Comparative genomics reveals high biological diversity and specific adaptations in the industrially and medically important fungal genus Aspergillus.</title>
        <authorList>
            <person name="de Vries R.P."/>
            <person name="Riley R."/>
            <person name="Wiebenga A."/>
            <person name="Aguilar-Osorio G."/>
            <person name="Amillis S."/>
            <person name="Uchima C.A."/>
            <person name="Anderluh G."/>
            <person name="Asadollahi M."/>
            <person name="Askin M."/>
            <person name="Barry K."/>
            <person name="Battaglia E."/>
            <person name="Bayram O."/>
            <person name="Benocci T."/>
            <person name="Braus-Stromeyer S.A."/>
            <person name="Caldana C."/>
            <person name="Canovas D."/>
            <person name="Cerqueira G.C."/>
            <person name="Chen F."/>
            <person name="Chen W."/>
            <person name="Choi C."/>
            <person name="Clum A."/>
            <person name="Dos Santos R.A."/>
            <person name="Damasio A.R."/>
            <person name="Diallinas G."/>
            <person name="Emri T."/>
            <person name="Fekete E."/>
            <person name="Flipphi M."/>
            <person name="Freyberg S."/>
            <person name="Gallo A."/>
            <person name="Gournas C."/>
            <person name="Habgood R."/>
            <person name="Hainaut M."/>
            <person name="Harispe M.L."/>
            <person name="Henrissat B."/>
            <person name="Hilden K.S."/>
            <person name="Hope R."/>
            <person name="Hossain A."/>
            <person name="Karabika E."/>
            <person name="Karaffa L."/>
            <person name="Karanyi Z."/>
            <person name="Krasevec N."/>
            <person name="Kuo A."/>
            <person name="Kusch H."/>
            <person name="LaButti K."/>
            <person name="Lagendijk E.L."/>
            <person name="Lapidus A."/>
            <person name="Levasseur A."/>
            <person name="Lindquist E."/>
            <person name="Lipzen A."/>
            <person name="Logrieco A.F."/>
            <person name="MacCabe A."/>
            <person name="Maekelae M.R."/>
            <person name="Malavazi I."/>
            <person name="Melin P."/>
            <person name="Meyer V."/>
            <person name="Mielnichuk N."/>
            <person name="Miskei M."/>
            <person name="Molnar A.P."/>
            <person name="Mule G."/>
            <person name="Ngan C.Y."/>
            <person name="Orejas M."/>
            <person name="Orosz E."/>
            <person name="Ouedraogo J.P."/>
            <person name="Overkamp K.M."/>
            <person name="Park H.-S."/>
            <person name="Perrone G."/>
            <person name="Piumi F."/>
            <person name="Punt P.J."/>
            <person name="Ram A.F."/>
            <person name="Ramon A."/>
            <person name="Rauscher S."/>
            <person name="Record E."/>
            <person name="Riano-Pachon D.M."/>
            <person name="Robert V."/>
            <person name="Roehrig J."/>
            <person name="Ruller R."/>
            <person name="Salamov A."/>
            <person name="Salih N.S."/>
            <person name="Samson R.A."/>
            <person name="Sandor E."/>
            <person name="Sanguinetti M."/>
            <person name="Schuetze T."/>
            <person name="Sepcic K."/>
            <person name="Shelest E."/>
            <person name="Sherlock G."/>
            <person name="Sophianopoulou V."/>
            <person name="Squina F.M."/>
            <person name="Sun H."/>
            <person name="Susca A."/>
            <person name="Todd R.B."/>
            <person name="Tsang A."/>
            <person name="Unkles S.E."/>
            <person name="van de Wiele N."/>
            <person name="van Rossen-Uffink D."/>
            <person name="Oliveira J.V."/>
            <person name="Vesth T.C."/>
            <person name="Visser J."/>
            <person name="Yu J.-H."/>
            <person name="Zhou M."/>
            <person name="Andersen M.R."/>
            <person name="Archer D.B."/>
            <person name="Baker S.E."/>
            <person name="Benoit I."/>
            <person name="Brakhage A.A."/>
            <person name="Braus G.H."/>
            <person name="Fischer R."/>
            <person name="Frisvad J.C."/>
            <person name="Goldman G.H."/>
            <person name="Houbraken J."/>
            <person name="Oakley B."/>
            <person name="Pocsi I."/>
            <person name="Scazzocchio C."/>
            <person name="Seiboth B."/>
            <person name="vanKuyk P.A."/>
            <person name="Wortman J."/>
            <person name="Dyer P.S."/>
            <person name="Grigoriev I.V."/>
        </authorList>
    </citation>
    <scope>NUCLEOTIDE SEQUENCE [LARGE SCALE GENOMIC DNA]</scope>
    <source>
        <strain evidence="7">ITEM 5010</strain>
    </source>
</reference>
<name>A0A1R3RHA5_ASPC5</name>
<evidence type="ECO:0000256" key="2">
    <source>
        <dbReference type="ARBA" id="ARBA00022827"/>
    </source>
</evidence>
<keyword evidence="3" id="KW-0560">Oxidoreductase</keyword>
<dbReference type="PANTHER" id="PTHR46972">
    <property type="entry name" value="MONOOXYGENASE ASQM-RELATED"/>
    <property type="match status" value="1"/>
</dbReference>
<keyword evidence="2" id="KW-0274">FAD</keyword>
<dbReference type="Proteomes" id="UP000188318">
    <property type="component" value="Unassembled WGS sequence"/>
</dbReference>
<dbReference type="EMBL" id="KV907503">
    <property type="protein sequence ID" value="OOF93850.1"/>
    <property type="molecule type" value="Genomic_DNA"/>
</dbReference>
<dbReference type="Pfam" id="PF01494">
    <property type="entry name" value="FAD_binding_3"/>
    <property type="match status" value="2"/>
</dbReference>
<sequence length="400" mass="43638">MKPAPIAIVGGGPCGLTFARLLETAGIDYVVFERDASPEGTSLFQGGTLDLHSETGQKALRRAGLTDEFEQVARRDATTITLQTCRGNLSTTLGEGRDAPEIDRLQLRQLLLNSLPAHRIRWDKALHSIDRANKNPQLGAADWLLHFADGSTETGFRLIVGADGAWSKVRPLITPASPQYSGKMSIEGRISPGNPQYAAAQEMVGAGNSVATGKDTALCIQQVSDRSYRVYMSLRVPSTFTRPGGDADITELEKARTTVLAFYADWAPHLRAFVEAAEGPWRPWPLNRLDPDIFLEGSESWTREPGVTLLGDAAHLATPNGEGVNMAMYDALVLFDAIMTEIQKGDSDPAALERAIVAYEAEMRPRGREKILDSIDMEEMMYVEEGAAKMLAMINPDAHQ</sequence>
<feature type="domain" description="FAD-binding" evidence="5">
    <location>
        <begin position="305"/>
        <end position="368"/>
    </location>
</feature>
<dbReference type="STRING" id="602072.A0A1R3RHA5"/>
<accession>A0A1R3RHA5</accession>
<gene>
    <name evidence="6" type="ORF">ASPCADRAFT_52677</name>
</gene>
<dbReference type="OrthoDB" id="655030at2759"/>
<evidence type="ECO:0000256" key="4">
    <source>
        <dbReference type="ARBA" id="ARBA00023033"/>
    </source>
</evidence>
<dbReference type="VEuPathDB" id="FungiDB:ASPCADRAFT_52677"/>
<protein>
    <recommendedName>
        <fullName evidence="5">FAD-binding domain-containing protein</fullName>
    </recommendedName>
</protein>
<dbReference type="AlphaFoldDB" id="A0A1R3RHA5"/>
<dbReference type="SUPFAM" id="SSF51905">
    <property type="entry name" value="FAD/NAD(P)-binding domain"/>
    <property type="match status" value="1"/>
</dbReference>
<evidence type="ECO:0000256" key="3">
    <source>
        <dbReference type="ARBA" id="ARBA00023002"/>
    </source>
</evidence>
<keyword evidence="7" id="KW-1185">Reference proteome</keyword>
<dbReference type="OMA" id="RAYEHIQ"/>
<keyword evidence="4" id="KW-0503">Monooxygenase</keyword>
<dbReference type="PRINTS" id="PR00420">
    <property type="entry name" value="RNGMNOXGNASE"/>
</dbReference>
<evidence type="ECO:0000313" key="7">
    <source>
        <dbReference type="Proteomes" id="UP000188318"/>
    </source>
</evidence>
<organism evidence="6 7">
    <name type="scientific">Aspergillus carbonarius (strain ITEM 5010)</name>
    <dbReference type="NCBI Taxonomy" id="602072"/>
    <lineage>
        <taxon>Eukaryota</taxon>
        <taxon>Fungi</taxon>
        <taxon>Dikarya</taxon>
        <taxon>Ascomycota</taxon>
        <taxon>Pezizomycotina</taxon>
        <taxon>Eurotiomycetes</taxon>
        <taxon>Eurotiomycetidae</taxon>
        <taxon>Eurotiales</taxon>
        <taxon>Aspergillaceae</taxon>
        <taxon>Aspergillus</taxon>
        <taxon>Aspergillus subgen. Circumdati</taxon>
    </lineage>
</organism>
<evidence type="ECO:0000259" key="5">
    <source>
        <dbReference type="Pfam" id="PF01494"/>
    </source>
</evidence>
<proteinExistence type="predicted"/>
<evidence type="ECO:0000256" key="1">
    <source>
        <dbReference type="ARBA" id="ARBA00022630"/>
    </source>
</evidence>
<evidence type="ECO:0000313" key="6">
    <source>
        <dbReference type="EMBL" id="OOF93850.1"/>
    </source>
</evidence>
<dbReference type="InterPro" id="IPR002938">
    <property type="entry name" value="FAD-bd"/>
</dbReference>
<keyword evidence="1" id="KW-0285">Flavoprotein</keyword>
<dbReference type="PANTHER" id="PTHR46972:SF1">
    <property type="entry name" value="FAD DEPENDENT OXIDOREDUCTASE DOMAIN-CONTAINING PROTEIN"/>
    <property type="match status" value="1"/>
</dbReference>
<dbReference type="GO" id="GO:0004497">
    <property type="term" value="F:monooxygenase activity"/>
    <property type="evidence" value="ECO:0007669"/>
    <property type="project" value="UniProtKB-KW"/>
</dbReference>
<dbReference type="Gene3D" id="3.50.50.60">
    <property type="entry name" value="FAD/NAD(P)-binding domain"/>
    <property type="match status" value="1"/>
</dbReference>
<dbReference type="InterPro" id="IPR036188">
    <property type="entry name" value="FAD/NAD-bd_sf"/>
</dbReference>
<dbReference type="GO" id="GO:0071949">
    <property type="term" value="F:FAD binding"/>
    <property type="evidence" value="ECO:0007669"/>
    <property type="project" value="InterPro"/>
</dbReference>